<dbReference type="InterPro" id="IPR013527">
    <property type="entry name" value="YicC-like_N"/>
</dbReference>
<evidence type="ECO:0000313" key="8">
    <source>
        <dbReference type="EMBL" id="APG90522.1"/>
    </source>
</evidence>
<evidence type="ECO:0000256" key="2">
    <source>
        <dbReference type="ARBA" id="ARBA00022722"/>
    </source>
</evidence>
<sequence length="299" mass="33129">MEETMPLQSMTGFARREGSSGRYRWAWELRSVNGKGLDVRLRLPQGLERFEPDCRRLAPQYFSRGNLQIALSVSGGETAVDAVINRGALDAVLKLREQLGDLVDPAPLRFDTLLSLRGIIDLREPEESESERAARDTDIVKGLELALADLMAMREEEGAALEKVLLMQVDRIEELTTTVESDPSRSPSAIAARLAQQIALIMDNASSIDRERLHAEVALLATKADLREEIDRLRAHIAAARELLTKGGPVGRKLDFLAQEFNRESNTICSKSNAAVVSAAGIELKVVIDQFREQVQNLE</sequence>
<dbReference type="Pfam" id="PF08340">
    <property type="entry name" value="YicC-like_C"/>
    <property type="match status" value="1"/>
</dbReference>
<evidence type="ECO:0000259" key="6">
    <source>
        <dbReference type="Pfam" id="PF03755"/>
    </source>
</evidence>
<dbReference type="GO" id="GO:0004521">
    <property type="term" value="F:RNA endonuclease activity"/>
    <property type="evidence" value="ECO:0007669"/>
    <property type="project" value="InterPro"/>
</dbReference>
<dbReference type="InterPro" id="IPR005229">
    <property type="entry name" value="YicC/YloC-like"/>
</dbReference>
<evidence type="ECO:0000256" key="1">
    <source>
        <dbReference type="ARBA" id="ARBA00001968"/>
    </source>
</evidence>
<gene>
    <name evidence="8" type="ORF">SAMCFNEI73_Ch1208</name>
</gene>
<dbReference type="PANTHER" id="PTHR30636:SF3">
    <property type="entry name" value="UPF0701 PROTEIN YICC"/>
    <property type="match status" value="1"/>
</dbReference>
<organism evidence="8 9">
    <name type="scientific">Sinorhizobium americanum</name>
    <dbReference type="NCBI Taxonomy" id="194963"/>
    <lineage>
        <taxon>Bacteria</taxon>
        <taxon>Pseudomonadati</taxon>
        <taxon>Pseudomonadota</taxon>
        <taxon>Alphaproteobacteria</taxon>
        <taxon>Hyphomicrobiales</taxon>
        <taxon>Rhizobiaceae</taxon>
        <taxon>Sinorhizobium/Ensifer group</taxon>
        <taxon>Sinorhizobium</taxon>
    </lineage>
</organism>
<protein>
    <recommendedName>
        <fullName evidence="10">YicC family protein</fullName>
    </recommendedName>
</protein>
<dbReference type="EMBL" id="CP013107">
    <property type="protein sequence ID" value="APG90522.1"/>
    <property type="molecule type" value="Genomic_DNA"/>
</dbReference>
<evidence type="ECO:0000256" key="3">
    <source>
        <dbReference type="ARBA" id="ARBA00022759"/>
    </source>
</evidence>
<dbReference type="NCBIfam" id="TIGR00255">
    <property type="entry name" value="YicC/YloC family endoribonuclease"/>
    <property type="match status" value="1"/>
</dbReference>
<dbReference type="Proteomes" id="UP000182306">
    <property type="component" value="Chromosome"/>
</dbReference>
<comment type="cofactor">
    <cofactor evidence="1">
        <name>a divalent metal cation</name>
        <dbReference type="ChEBI" id="CHEBI:60240"/>
    </cofactor>
</comment>
<dbReference type="PANTHER" id="PTHR30636">
    <property type="entry name" value="UPF0701 PROTEIN YICC"/>
    <property type="match status" value="1"/>
</dbReference>
<comment type="similarity">
    <text evidence="5">Belongs to the YicC/YloC family.</text>
</comment>
<dbReference type="STRING" id="194963.SAMCFNEI73_Ch1208"/>
<keyword evidence="9" id="KW-1185">Reference proteome</keyword>
<dbReference type="Pfam" id="PF03755">
    <property type="entry name" value="YicC-like_N"/>
    <property type="match status" value="1"/>
</dbReference>
<evidence type="ECO:0000256" key="5">
    <source>
        <dbReference type="ARBA" id="ARBA00035648"/>
    </source>
</evidence>
<name>A0A1L3LK96_9HYPH</name>
<evidence type="ECO:0008006" key="10">
    <source>
        <dbReference type="Google" id="ProtNLM"/>
    </source>
</evidence>
<feature type="domain" description="Endoribonuclease YicC-like C-terminal" evidence="7">
    <location>
        <begin position="185"/>
        <end position="299"/>
    </location>
</feature>
<proteinExistence type="inferred from homology"/>
<dbReference type="KEGG" id="same:SAMCFNEI73_Ch1208"/>
<dbReference type="AlphaFoldDB" id="A0A1L3LK96"/>
<evidence type="ECO:0000313" key="9">
    <source>
        <dbReference type="Proteomes" id="UP000182306"/>
    </source>
</evidence>
<accession>A0A1L3LK96</accession>
<reference evidence="8 9" key="1">
    <citation type="submission" date="2015-10" db="EMBL/GenBank/DDBJ databases">
        <title>Genomic differences between typical nodule nitrogen-fixing rhizobial strains and those coming from bean seeds.</title>
        <authorList>
            <person name="Peralta H."/>
            <person name="Aguilar-Vera A."/>
            <person name="Diaz R."/>
            <person name="Mora Y."/>
            <person name="Martinez-Batallar G."/>
            <person name="Salazar E."/>
            <person name="Vargas-Lagunas C."/>
            <person name="Encarnacion S."/>
            <person name="Girard L."/>
            <person name="Mora J."/>
        </authorList>
    </citation>
    <scope>NUCLEOTIDE SEQUENCE [LARGE SCALE GENOMIC DNA]</scope>
    <source>
        <strain evidence="8 9">CFNEI 73</strain>
    </source>
</reference>
<evidence type="ECO:0000256" key="4">
    <source>
        <dbReference type="ARBA" id="ARBA00022801"/>
    </source>
</evidence>
<keyword evidence="2" id="KW-0540">Nuclease</keyword>
<keyword evidence="4" id="KW-0378">Hydrolase</keyword>
<keyword evidence="3" id="KW-0255">Endonuclease</keyword>
<dbReference type="GO" id="GO:0016787">
    <property type="term" value="F:hydrolase activity"/>
    <property type="evidence" value="ECO:0007669"/>
    <property type="project" value="UniProtKB-KW"/>
</dbReference>
<feature type="domain" description="Endoribonuclease YicC-like N-terminal" evidence="6">
    <location>
        <begin position="7"/>
        <end position="162"/>
    </location>
</feature>
<evidence type="ECO:0000259" key="7">
    <source>
        <dbReference type="Pfam" id="PF08340"/>
    </source>
</evidence>
<dbReference type="InterPro" id="IPR013551">
    <property type="entry name" value="YicC-like_C"/>
</dbReference>